<reference evidence="7" key="1">
    <citation type="submission" date="2015-03" db="EMBL/GenBank/DDBJ databases">
        <title>Pseudomonas frederiksbergensis hydrocarbon degrader.</title>
        <authorList>
            <person name="Brown L.M."/>
            <person name="Ruiz O.N."/>
            <person name="Mueller S."/>
            <person name="Gunasekera T.S."/>
        </authorList>
    </citation>
    <scope>NUCLEOTIDE SEQUENCE [LARGE SCALE GENOMIC DNA]</scope>
    <source>
        <strain evidence="7">SI8</strain>
    </source>
</reference>
<dbReference type="GO" id="GO:0016655">
    <property type="term" value="F:oxidoreductase activity, acting on NAD(P)H, quinone or similar compound as acceptor"/>
    <property type="evidence" value="ECO:0007669"/>
    <property type="project" value="UniProtKB-ARBA"/>
</dbReference>
<keyword evidence="3" id="KW-0288">FMN</keyword>
<dbReference type="GO" id="GO:0010181">
    <property type="term" value="F:FMN binding"/>
    <property type="evidence" value="ECO:0007669"/>
    <property type="project" value="InterPro"/>
</dbReference>
<dbReference type="InterPro" id="IPR029039">
    <property type="entry name" value="Flavoprotein-like_sf"/>
</dbReference>
<comment type="caution">
    <text evidence="6">The sequence shown here is derived from an EMBL/GenBank/DDBJ whole genome shotgun (WGS) entry which is preliminary data.</text>
</comment>
<dbReference type="RefSeq" id="WP_039591634.1">
    <property type="nucleotide sequence ID" value="NZ_CP142104.1"/>
</dbReference>
<dbReference type="PANTHER" id="PTHR19384:SF128">
    <property type="entry name" value="NADPH OXIDOREDUCTASE A"/>
    <property type="match status" value="1"/>
</dbReference>
<dbReference type="PROSITE" id="PS50902">
    <property type="entry name" value="FLAVODOXIN_LIKE"/>
    <property type="match status" value="1"/>
</dbReference>
<dbReference type="EMBL" id="JQGJ01000006">
    <property type="protein sequence ID" value="KHK64627.1"/>
    <property type="molecule type" value="Genomic_DNA"/>
</dbReference>
<dbReference type="SUPFAM" id="SSF52218">
    <property type="entry name" value="Flavoproteins"/>
    <property type="match status" value="1"/>
</dbReference>
<evidence type="ECO:0000256" key="4">
    <source>
        <dbReference type="ARBA" id="ARBA00022982"/>
    </source>
</evidence>
<organism evidence="6 7">
    <name type="scientific">Pseudomonas frederiksbergensis</name>
    <dbReference type="NCBI Taxonomy" id="104087"/>
    <lineage>
        <taxon>Bacteria</taxon>
        <taxon>Pseudomonadati</taxon>
        <taxon>Pseudomonadota</taxon>
        <taxon>Gammaproteobacteria</taxon>
        <taxon>Pseudomonadales</taxon>
        <taxon>Pseudomonadaceae</taxon>
        <taxon>Pseudomonas</taxon>
    </lineage>
</organism>
<dbReference type="Proteomes" id="UP000030949">
    <property type="component" value="Unassembled WGS sequence"/>
</dbReference>
<proteinExistence type="predicted"/>
<dbReference type="PANTHER" id="PTHR19384">
    <property type="entry name" value="NITRIC OXIDE SYNTHASE-RELATED"/>
    <property type="match status" value="1"/>
</dbReference>
<evidence type="ECO:0000256" key="2">
    <source>
        <dbReference type="ARBA" id="ARBA00022630"/>
    </source>
</evidence>
<dbReference type="GO" id="GO:0050660">
    <property type="term" value="F:flavin adenine dinucleotide binding"/>
    <property type="evidence" value="ECO:0007669"/>
    <property type="project" value="TreeGrafter"/>
</dbReference>
<dbReference type="OrthoDB" id="359268at2"/>
<dbReference type="NCBIfam" id="NF004343">
    <property type="entry name" value="PRK05723.1"/>
    <property type="match status" value="1"/>
</dbReference>
<evidence type="ECO:0000256" key="1">
    <source>
        <dbReference type="ARBA" id="ARBA00001917"/>
    </source>
</evidence>
<name>A0A0B1Z5I8_9PSED</name>
<dbReference type="GO" id="GO:0005829">
    <property type="term" value="C:cytosol"/>
    <property type="evidence" value="ECO:0007669"/>
    <property type="project" value="TreeGrafter"/>
</dbReference>
<keyword evidence="2" id="KW-0285">Flavoprotein</keyword>
<comment type="cofactor">
    <cofactor evidence="1">
        <name>FMN</name>
        <dbReference type="ChEBI" id="CHEBI:58210"/>
    </cofactor>
</comment>
<evidence type="ECO:0000256" key="3">
    <source>
        <dbReference type="ARBA" id="ARBA00022643"/>
    </source>
</evidence>
<dbReference type="Pfam" id="PF00258">
    <property type="entry name" value="Flavodoxin_1"/>
    <property type="match status" value="1"/>
</dbReference>
<feature type="domain" description="Flavodoxin-like" evidence="5">
    <location>
        <begin position="3"/>
        <end position="146"/>
    </location>
</feature>
<evidence type="ECO:0000313" key="6">
    <source>
        <dbReference type="EMBL" id="KHK64627.1"/>
    </source>
</evidence>
<evidence type="ECO:0000313" key="7">
    <source>
        <dbReference type="Proteomes" id="UP000030949"/>
    </source>
</evidence>
<dbReference type="AlphaFoldDB" id="A0A0B1Z5I8"/>
<dbReference type="InterPro" id="IPR001094">
    <property type="entry name" value="Flavdoxin-like"/>
</dbReference>
<keyword evidence="4" id="KW-0813">Transport</keyword>
<accession>A0A0B1Z5I8</accession>
<dbReference type="PRINTS" id="PR00369">
    <property type="entry name" value="FLAVODOXIN"/>
</dbReference>
<dbReference type="Gene3D" id="3.40.50.360">
    <property type="match status" value="1"/>
</dbReference>
<dbReference type="InterPro" id="IPR008254">
    <property type="entry name" value="Flavodoxin/NO_synth"/>
</dbReference>
<keyword evidence="4" id="KW-0249">Electron transport</keyword>
<protein>
    <submittedName>
        <fullName evidence="6">Flavodoxin</fullName>
    </submittedName>
</protein>
<sequence>MKVAILSGSVYGTAEEVARHAANLLGDAGYEVFHHPRATLEDIKAFGPQALLAVTSTTGMGELPDNLMPLYATIRDQLPASFRGLPGAVIGLGDASYGDTFCGGGEQMRELFGELGVREVLPMLRLDASESVTPETDSEPWLEKLIAELQRAPGDSLGQ</sequence>
<evidence type="ECO:0000259" key="5">
    <source>
        <dbReference type="PROSITE" id="PS50902"/>
    </source>
</evidence>
<gene>
    <name evidence="6" type="ORF">JZ00_12745</name>
</gene>